<dbReference type="RefSeq" id="WP_066602237.1">
    <property type="nucleotide sequence ID" value="NZ_CP014230.1"/>
</dbReference>
<evidence type="ECO:0008006" key="5">
    <source>
        <dbReference type="Google" id="ProtNLM"/>
    </source>
</evidence>
<protein>
    <recommendedName>
        <fullName evidence="5">Methyltransferase</fullName>
    </recommendedName>
</protein>
<dbReference type="InterPro" id="IPR016874">
    <property type="entry name" value="TcmP-like"/>
</dbReference>
<dbReference type="InterPro" id="IPR029063">
    <property type="entry name" value="SAM-dependent_MTases_sf"/>
</dbReference>
<keyword evidence="1" id="KW-0489">Methyltransferase</keyword>
<sequence length="271" mass="31350">MEKIHPDLKDSVAETLFIPLAMRALDVRQKRPVLGDAYSARLMEKIDYPFGKFISGSLMSRVGTNVRAKYFDQCAKDFIDTHARPVVVALGCGLDTRRERLRNSGKAMFYEVDLPEVIQLRTRLVPEAENSRCIARSFLDQGWVRDVREAHPGGDFLIIIEGVLMYFEEVIVRDLLRLVADSFPGAEICFDVMSVWSSRQAGRHDTVRKMRAGFRWGIDNDRELEAWHPGVRVVSDESIMRLMGEYHWFPRLLRRMPVFRDCSRMLRVRVA</sequence>
<keyword evidence="2" id="KW-0808">Transferase</keyword>
<evidence type="ECO:0000256" key="1">
    <source>
        <dbReference type="ARBA" id="ARBA00022603"/>
    </source>
</evidence>
<keyword evidence="4" id="KW-1185">Reference proteome</keyword>
<dbReference type="AlphaFoldDB" id="A0A0X8JN69"/>
<dbReference type="SUPFAM" id="SSF53335">
    <property type="entry name" value="S-adenosyl-L-methionine-dependent methyltransferases"/>
    <property type="match status" value="1"/>
</dbReference>
<dbReference type="PIRSF" id="PIRSF028177">
    <property type="entry name" value="Polyketide_synth_Omtfrase_TcmP"/>
    <property type="match status" value="1"/>
</dbReference>
<gene>
    <name evidence="3" type="ORF">AXF15_01235</name>
</gene>
<dbReference type="KEGG" id="doa:AXF15_01235"/>
<reference evidence="4" key="1">
    <citation type="submission" date="2016-02" db="EMBL/GenBank/DDBJ databases">
        <authorList>
            <person name="Holder M.E."/>
            <person name="Ajami N.J."/>
            <person name="Petrosino J.F."/>
        </authorList>
    </citation>
    <scope>NUCLEOTIDE SEQUENCE [LARGE SCALE GENOMIC DNA]</scope>
    <source>
        <strain evidence="4">DSM 12838</strain>
    </source>
</reference>
<dbReference type="InterPro" id="IPR007213">
    <property type="entry name" value="Ppm1/Ppm2/Tcmp"/>
</dbReference>
<dbReference type="GO" id="GO:0008168">
    <property type="term" value="F:methyltransferase activity"/>
    <property type="evidence" value="ECO:0007669"/>
    <property type="project" value="UniProtKB-KW"/>
</dbReference>
<dbReference type="Pfam" id="PF04072">
    <property type="entry name" value="LCM"/>
    <property type="match status" value="1"/>
</dbReference>
<evidence type="ECO:0000256" key="2">
    <source>
        <dbReference type="ARBA" id="ARBA00022679"/>
    </source>
</evidence>
<dbReference type="GO" id="GO:0032259">
    <property type="term" value="P:methylation"/>
    <property type="evidence" value="ECO:0007669"/>
    <property type="project" value="UniProtKB-KW"/>
</dbReference>
<dbReference type="EMBL" id="CP014230">
    <property type="protein sequence ID" value="AMD91877.1"/>
    <property type="molecule type" value="Genomic_DNA"/>
</dbReference>
<name>A0A0X8JN69_9BACT</name>
<dbReference type="PANTHER" id="PTHR43619:SF2">
    <property type="entry name" value="S-ADENOSYL-L-METHIONINE-DEPENDENT METHYLTRANSFERASES SUPERFAMILY PROTEIN"/>
    <property type="match status" value="1"/>
</dbReference>
<dbReference type="Gene3D" id="3.40.50.150">
    <property type="entry name" value="Vaccinia Virus protein VP39"/>
    <property type="match status" value="1"/>
</dbReference>
<accession>A0A0X8JN69</accession>
<dbReference type="Proteomes" id="UP000063964">
    <property type="component" value="Chromosome"/>
</dbReference>
<dbReference type="STRING" id="888061.AXF15_01235"/>
<evidence type="ECO:0000313" key="4">
    <source>
        <dbReference type="Proteomes" id="UP000063964"/>
    </source>
</evidence>
<evidence type="ECO:0000313" key="3">
    <source>
        <dbReference type="EMBL" id="AMD91877.1"/>
    </source>
</evidence>
<dbReference type="PANTHER" id="PTHR43619">
    <property type="entry name" value="S-ADENOSYL-L-METHIONINE-DEPENDENT METHYLTRANSFERASE YKTD-RELATED"/>
    <property type="match status" value="1"/>
</dbReference>
<organism evidence="3 4">
    <name type="scientific">Desulfomicrobium orale DSM 12838</name>
    <dbReference type="NCBI Taxonomy" id="888061"/>
    <lineage>
        <taxon>Bacteria</taxon>
        <taxon>Pseudomonadati</taxon>
        <taxon>Thermodesulfobacteriota</taxon>
        <taxon>Desulfovibrionia</taxon>
        <taxon>Desulfovibrionales</taxon>
        <taxon>Desulfomicrobiaceae</taxon>
        <taxon>Desulfomicrobium</taxon>
    </lineage>
</organism>
<proteinExistence type="predicted"/>
<dbReference type="OrthoDB" id="9800233at2"/>